<organism evidence="1 2">
    <name type="scientific">Streptomyces chitinivorans</name>
    <dbReference type="NCBI Taxonomy" id="1257027"/>
    <lineage>
        <taxon>Bacteria</taxon>
        <taxon>Bacillati</taxon>
        <taxon>Actinomycetota</taxon>
        <taxon>Actinomycetes</taxon>
        <taxon>Kitasatosporales</taxon>
        <taxon>Streptomycetaceae</taxon>
        <taxon>Streptomyces</taxon>
    </lineage>
</organism>
<evidence type="ECO:0000313" key="2">
    <source>
        <dbReference type="Proteomes" id="UP001607069"/>
    </source>
</evidence>
<gene>
    <name evidence="1" type="ORF">ACG5V6_02450</name>
</gene>
<name>A0ABW7HMI4_9ACTN</name>
<sequence length="206" mass="22598">MSNDVAYPVLRTRDAALALSTARRLMAVGDRRHARVSVDAELPTTEDVLRVRSALPDVWFRTENAEEWARFPSDPTGLLGGLPARSLPTDPAGWAGLLPLWASMLDQAVGGVEDAFVDLVGPHVGEVCWHSLAWPEAEEPALAWEGTHAMVTLLLNTRTRELDERADEHTVLVHVRLGNLDGYEERQASWLASRVGLSVIGPAQRP</sequence>
<dbReference type="RefSeq" id="WP_279951548.1">
    <property type="nucleotide sequence ID" value="NZ_BAABEN010000002.1"/>
</dbReference>
<protein>
    <submittedName>
        <fullName evidence="1">Uncharacterized protein</fullName>
    </submittedName>
</protein>
<dbReference type="EMBL" id="JBIHMK010000005">
    <property type="protein sequence ID" value="MFH0247079.1"/>
    <property type="molecule type" value="Genomic_DNA"/>
</dbReference>
<accession>A0ABW7HMI4</accession>
<comment type="caution">
    <text evidence="1">The sequence shown here is derived from an EMBL/GenBank/DDBJ whole genome shotgun (WGS) entry which is preliminary data.</text>
</comment>
<reference evidence="1 2" key="1">
    <citation type="submission" date="2024-10" db="EMBL/GenBank/DDBJ databases">
        <authorList>
            <person name="Cho J.-C."/>
        </authorList>
    </citation>
    <scope>NUCLEOTIDE SEQUENCE [LARGE SCALE GENOMIC DNA]</scope>
    <source>
        <strain evidence="1 2">KCTC29696</strain>
    </source>
</reference>
<keyword evidence="2" id="KW-1185">Reference proteome</keyword>
<evidence type="ECO:0000313" key="1">
    <source>
        <dbReference type="EMBL" id="MFH0247079.1"/>
    </source>
</evidence>
<proteinExistence type="predicted"/>
<dbReference type="Proteomes" id="UP001607069">
    <property type="component" value="Unassembled WGS sequence"/>
</dbReference>